<feature type="compositionally biased region" description="Polar residues" evidence="1">
    <location>
        <begin position="515"/>
        <end position="528"/>
    </location>
</feature>
<feature type="compositionally biased region" description="Basic and acidic residues" evidence="1">
    <location>
        <begin position="23"/>
        <end position="36"/>
    </location>
</feature>
<gene>
    <name evidence="2" type="ORF">N7482_003924</name>
</gene>
<organism evidence="2 3">
    <name type="scientific">Penicillium canariense</name>
    <dbReference type="NCBI Taxonomy" id="189055"/>
    <lineage>
        <taxon>Eukaryota</taxon>
        <taxon>Fungi</taxon>
        <taxon>Dikarya</taxon>
        <taxon>Ascomycota</taxon>
        <taxon>Pezizomycotina</taxon>
        <taxon>Eurotiomycetes</taxon>
        <taxon>Eurotiomycetidae</taxon>
        <taxon>Eurotiales</taxon>
        <taxon>Aspergillaceae</taxon>
        <taxon>Penicillium</taxon>
    </lineage>
</organism>
<name>A0A9W9I5N5_9EURO</name>
<reference evidence="2" key="1">
    <citation type="submission" date="2022-11" db="EMBL/GenBank/DDBJ databases">
        <authorList>
            <person name="Petersen C."/>
        </authorList>
    </citation>
    <scope>NUCLEOTIDE SEQUENCE</scope>
    <source>
        <strain evidence="2">IBT 26290</strain>
    </source>
</reference>
<proteinExistence type="predicted"/>
<comment type="caution">
    <text evidence="2">The sequence shown here is derived from an EMBL/GenBank/DDBJ whole genome shotgun (WGS) entry which is preliminary data.</text>
</comment>
<feature type="region of interest" description="Disordered" evidence="1">
    <location>
        <begin position="127"/>
        <end position="181"/>
    </location>
</feature>
<dbReference type="Proteomes" id="UP001149163">
    <property type="component" value="Unassembled WGS sequence"/>
</dbReference>
<sequence length="528" mass="58090">MAEHRDRSAGDVPPQLPLSRRRSLFEPKHIDHHHDSPNSPRLSSEYVYSDEKEISDAIVVPTPSGDSRGYETMFQMGPLMEEGLAANIAMFIPTGSCGSSPALTAHCCNKRRECKKVDSAWWRNQVLSDPSSNRPRHLPSRPLSETTSTAETTQSHRRAVSLDTVDSSGHTSNWPGKPGPAVMLNQPQYPPPERIPTPPGLPSFNTPEAVYFSAQFLTGQNAERFYAQRDVPGTEQRSTSYSDAFRRLFGLPSSLDTRIHTQSDGRIGRVDGTAIVYGRFPYRQSGHNSTMARQIHDHPFYQNDLPLAETGDEAGTEAASTKDANVRSQRGAWGYVPPSMQQLWPFAGGHLSSTPESTATSQLGISDRAHSFFGVSLGPSSRSDRSSGAPPTNRQGIGAVGNHAPPDHSRLRPVQTNDSDEEVLLEGPYSAFGILSWLPVQMYLCCLLRVCPLSQTDSDMEALETTPSRDTYVTARSRPSNSAPQPTEVREEVRRFGQMEFPNWVADTLGRRPPYTSSRASISVQSNG</sequence>
<dbReference type="OrthoDB" id="4157036at2759"/>
<feature type="compositionally biased region" description="Low complexity" evidence="1">
    <location>
        <begin position="144"/>
        <end position="153"/>
    </location>
</feature>
<feature type="region of interest" description="Disordered" evidence="1">
    <location>
        <begin position="462"/>
        <end position="491"/>
    </location>
</feature>
<accession>A0A9W9I5N5</accession>
<dbReference type="GeneID" id="81425225"/>
<dbReference type="RefSeq" id="XP_056544791.1">
    <property type="nucleotide sequence ID" value="XM_056686049.1"/>
</dbReference>
<dbReference type="AlphaFoldDB" id="A0A9W9I5N5"/>
<evidence type="ECO:0000313" key="2">
    <source>
        <dbReference type="EMBL" id="KAJ5168330.1"/>
    </source>
</evidence>
<feature type="region of interest" description="Disordered" evidence="1">
    <location>
        <begin position="304"/>
        <end position="327"/>
    </location>
</feature>
<protein>
    <submittedName>
        <fullName evidence="2">Uncharacterized protein</fullName>
    </submittedName>
</protein>
<evidence type="ECO:0000313" key="3">
    <source>
        <dbReference type="Proteomes" id="UP001149163"/>
    </source>
</evidence>
<dbReference type="EMBL" id="JAPQKN010000002">
    <property type="protein sequence ID" value="KAJ5168330.1"/>
    <property type="molecule type" value="Genomic_DNA"/>
</dbReference>
<keyword evidence="3" id="KW-1185">Reference proteome</keyword>
<feature type="region of interest" description="Disordered" evidence="1">
    <location>
        <begin position="507"/>
        <end position="528"/>
    </location>
</feature>
<feature type="compositionally biased region" description="Polar residues" evidence="1">
    <location>
        <begin position="164"/>
        <end position="174"/>
    </location>
</feature>
<reference evidence="2" key="2">
    <citation type="journal article" date="2023" name="IMA Fungus">
        <title>Comparative genomic study of the Penicillium genus elucidates a diverse pangenome and 15 lateral gene transfer events.</title>
        <authorList>
            <person name="Petersen C."/>
            <person name="Sorensen T."/>
            <person name="Nielsen M.R."/>
            <person name="Sondergaard T.E."/>
            <person name="Sorensen J.L."/>
            <person name="Fitzpatrick D.A."/>
            <person name="Frisvad J.C."/>
            <person name="Nielsen K.L."/>
        </authorList>
    </citation>
    <scope>NUCLEOTIDE SEQUENCE</scope>
    <source>
        <strain evidence="2">IBT 26290</strain>
    </source>
</reference>
<evidence type="ECO:0000256" key="1">
    <source>
        <dbReference type="SAM" id="MobiDB-lite"/>
    </source>
</evidence>
<feature type="region of interest" description="Disordered" evidence="1">
    <location>
        <begin position="376"/>
        <end position="419"/>
    </location>
</feature>
<feature type="region of interest" description="Disordered" evidence="1">
    <location>
        <begin position="1"/>
        <end position="45"/>
    </location>
</feature>